<proteinExistence type="predicted"/>
<evidence type="ECO:0000313" key="1">
    <source>
        <dbReference type="EMBL" id="PHK98946.1"/>
    </source>
</evidence>
<organism evidence="1 2">
    <name type="scientific">Neolewinella marina</name>
    <dbReference type="NCBI Taxonomy" id="438751"/>
    <lineage>
        <taxon>Bacteria</taxon>
        <taxon>Pseudomonadati</taxon>
        <taxon>Bacteroidota</taxon>
        <taxon>Saprospiria</taxon>
        <taxon>Saprospirales</taxon>
        <taxon>Lewinellaceae</taxon>
        <taxon>Neolewinella</taxon>
    </lineage>
</organism>
<dbReference type="EMBL" id="PDLO01000002">
    <property type="protein sequence ID" value="PHK98946.1"/>
    <property type="molecule type" value="Genomic_DNA"/>
</dbReference>
<sequence length="147" mass="16408">MLPFNLIGQPERSDALARLSPARDLPLLVVYYGELSRRAFLQRILAAAGYRDPGTELHLLEWPLDQPLDLAGLVRELAVTKVILFGYDPGRLGLHFEVANYFPLQLGGVRYLLADSLEFIEQTKEAGDSRAAGALWNAVKQGFTRKQ</sequence>
<name>A0A2G0CG45_9BACT</name>
<dbReference type="Proteomes" id="UP000226437">
    <property type="component" value="Unassembled WGS sequence"/>
</dbReference>
<comment type="caution">
    <text evidence="1">The sequence shown here is derived from an EMBL/GenBank/DDBJ whole genome shotgun (WGS) entry which is preliminary data.</text>
</comment>
<evidence type="ECO:0000313" key="2">
    <source>
        <dbReference type="Proteomes" id="UP000226437"/>
    </source>
</evidence>
<protein>
    <submittedName>
        <fullName evidence="1">Uncharacterized protein</fullName>
    </submittedName>
</protein>
<dbReference type="OrthoDB" id="893215at2"/>
<keyword evidence="2" id="KW-1185">Reference proteome</keyword>
<dbReference type="RefSeq" id="WP_099105563.1">
    <property type="nucleotide sequence ID" value="NZ_JAATJF010000002.1"/>
</dbReference>
<dbReference type="AlphaFoldDB" id="A0A2G0CG45"/>
<reference evidence="1 2" key="1">
    <citation type="submission" date="2017-10" db="EMBL/GenBank/DDBJ databases">
        <title>The draft genome sequence of Lewinella marina KCTC 32374.</title>
        <authorList>
            <person name="Wang K."/>
        </authorList>
    </citation>
    <scope>NUCLEOTIDE SEQUENCE [LARGE SCALE GENOMIC DNA]</scope>
    <source>
        <strain evidence="1 2">MKG-38</strain>
    </source>
</reference>
<gene>
    <name evidence="1" type="ORF">CGL56_05655</name>
</gene>
<accession>A0A2G0CG45</accession>